<dbReference type="PIRSF" id="PIRSF003078">
    <property type="entry name" value="GidB"/>
    <property type="match status" value="1"/>
</dbReference>
<accession>A0AA97F9Z2</accession>
<evidence type="ECO:0000256" key="5">
    <source>
        <dbReference type="ARBA" id="ARBA00022691"/>
    </source>
</evidence>
<sequence>MERLERYVAMLKAESEQQNLIARSTLETVWARHIVDSAQLLQHIPDDHRGPWLDLGSGPGLPGLVVAICTDMPAILVESRRKRVEFLQQVVDALDLANSVTIFGGRLEAMESCETGVITARAFAPLPKLLTLAGRFSTENTFWILPKGKNAVHELDALPRKWQKLFHVKHSLTDPDAGILCGQGKISA</sequence>
<comment type="similarity">
    <text evidence="6">Belongs to the methyltransferase superfamily. RNA methyltransferase RsmG family.</text>
</comment>
<proteinExistence type="inferred from homology"/>
<dbReference type="KEGG" id="acoa:RB602_01655"/>
<keyword evidence="2 6" id="KW-0698">rRNA processing</keyword>
<dbReference type="HAMAP" id="MF_00074">
    <property type="entry name" value="16SrRNA_methyltr_G"/>
    <property type="match status" value="1"/>
</dbReference>
<dbReference type="PANTHER" id="PTHR31760">
    <property type="entry name" value="S-ADENOSYL-L-METHIONINE-DEPENDENT METHYLTRANSFERASES SUPERFAMILY PROTEIN"/>
    <property type="match status" value="1"/>
</dbReference>
<keyword evidence="1 6" id="KW-0963">Cytoplasm</keyword>
<dbReference type="PANTHER" id="PTHR31760:SF0">
    <property type="entry name" value="S-ADENOSYL-L-METHIONINE-DEPENDENT METHYLTRANSFERASES SUPERFAMILY PROTEIN"/>
    <property type="match status" value="1"/>
</dbReference>
<evidence type="ECO:0000256" key="6">
    <source>
        <dbReference type="HAMAP-Rule" id="MF_00074"/>
    </source>
</evidence>
<keyword evidence="4 6" id="KW-0808">Transferase</keyword>
<comment type="caution">
    <text evidence="6">Lacks conserved residue(s) required for the propagation of feature annotation.</text>
</comment>
<gene>
    <name evidence="6 7" type="primary">rsmG</name>
    <name evidence="7" type="ORF">RB602_01655</name>
</gene>
<dbReference type="GO" id="GO:0005829">
    <property type="term" value="C:cytosol"/>
    <property type="evidence" value="ECO:0007669"/>
    <property type="project" value="TreeGrafter"/>
</dbReference>
<comment type="catalytic activity">
    <reaction evidence="6">
        <text>guanosine(527) in 16S rRNA + S-adenosyl-L-methionine = N(7)-methylguanosine(527) in 16S rRNA + S-adenosyl-L-homocysteine</text>
        <dbReference type="Rhea" id="RHEA:42732"/>
        <dbReference type="Rhea" id="RHEA-COMP:10209"/>
        <dbReference type="Rhea" id="RHEA-COMP:10210"/>
        <dbReference type="ChEBI" id="CHEBI:57856"/>
        <dbReference type="ChEBI" id="CHEBI:59789"/>
        <dbReference type="ChEBI" id="CHEBI:74269"/>
        <dbReference type="ChEBI" id="CHEBI:74480"/>
        <dbReference type="EC" id="2.1.1.170"/>
    </reaction>
</comment>
<evidence type="ECO:0000256" key="2">
    <source>
        <dbReference type="ARBA" id="ARBA00022552"/>
    </source>
</evidence>
<feature type="binding site" evidence="6">
    <location>
        <position position="61"/>
    </location>
    <ligand>
        <name>S-adenosyl-L-methionine</name>
        <dbReference type="ChEBI" id="CHEBI:59789"/>
    </ligand>
</feature>
<dbReference type="InterPro" id="IPR029063">
    <property type="entry name" value="SAM-dependent_MTases_sf"/>
</dbReference>
<dbReference type="NCBIfam" id="TIGR00138">
    <property type="entry name" value="rsmG_gidB"/>
    <property type="match status" value="1"/>
</dbReference>
<dbReference type="SUPFAM" id="SSF53335">
    <property type="entry name" value="S-adenosyl-L-methionine-dependent methyltransferases"/>
    <property type="match status" value="1"/>
</dbReference>
<keyword evidence="3 6" id="KW-0489">Methyltransferase</keyword>
<evidence type="ECO:0000313" key="8">
    <source>
        <dbReference type="Proteomes" id="UP001302429"/>
    </source>
</evidence>
<reference evidence="7 8" key="1">
    <citation type="submission" date="2023-10" db="EMBL/GenBank/DDBJ databases">
        <title>Complete genome sequence of a Sphingomonadaceae bacterium.</title>
        <authorList>
            <person name="Yan C."/>
        </authorList>
    </citation>
    <scope>NUCLEOTIDE SEQUENCE [LARGE SCALE GENOMIC DNA]</scope>
    <source>
        <strain evidence="7 8">SCSIO 66989</strain>
    </source>
</reference>
<dbReference type="Gene3D" id="3.40.50.150">
    <property type="entry name" value="Vaccinia Virus protein VP39"/>
    <property type="match status" value="1"/>
</dbReference>
<dbReference type="Proteomes" id="UP001302429">
    <property type="component" value="Chromosome"/>
</dbReference>
<dbReference type="GO" id="GO:0070043">
    <property type="term" value="F:rRNA (guanine-N7-)-methyltransferase activity"/>
    <property type="evidence" value="ECO:0007669"/>
    <property type="project" value="UniProtKB-UniRule"/>
</dbReference>
<dbReference type="InterPro" id="IPR003682">
    <property type="entry name" value="rRNA_ssu_MeTfrase_G"/>
</dbReference>
<evidence type="ECO:0000313" key="7">
    <source>
        <dbReference type="EMBL" id="WOE76708.1"/>
    </source>
</evidence>
<dbReference type="RefSeq" id="WP_317084617.1">
    <property type="nucleotide sequence ID" value="NZ_CP136594.1"/>
</dbReference>
<dbReference type="EMBL" id="CP136594">
    <property type="protein sequence ID" value="WOE76708.1"/>
    <property type="molecule type" value="Genomic_DNA"/>
</dbReference>
<name>A0AA97F9Z2_9SPHN</name>
<feature type="binding site" evidence="6">
    <location>
        <begin position="107"/>
        <end position="108"/>
    </location>
    <ligand>
        <name>S-adenosyl-L-methionine</name>
        <dbReference type="ChEBI" id="CHEBI:59789"/>
    </ligand>
</feature>
<evidence type="ECO:0000256" key="3">
    <source>
        <dbReference type="ARBA" id="ARBA00022603"/>
    </source>
</evidence>
<keyword evidence="8" id="KW-1185">Reference proteome</keyword>
<comment type="function">
    <text evidence="6">Specifically methylates the N7 position of guanine in position 527 of 16S rRNA.</text>
</comment>
<evidence type="ECO:0000256" key="1">
    <source>
        <dbReference type="ARBA" id="ARBA00022490"/>
    </source>
</evidence>
<comment type="subcellular location">
    <subcellularLocation>
        <location evidence="6">Cytoplasm</location>
    </subcellularLocation>
</comment>
<dbReference type="Pfam" id="PF02527">
    <property type="entry name" value="GidB"/>
    <property type="match status" value="1"/>
</dbReference>
<organism evidence="7 8">
    <name type="scientific">Alterisphingorhabdus coralli</name>
    <dbReference type="NCBI Taxonomy" id="3071408"/>
    <lineage>
        <taxon>Bacteria</taxon>
        <taxon>Pseudomonadati</taxon>
        <taxon>Pseudomonadota</taxon>
        <taxon>Alphaproteobacteria</taxon>
        <taxon>Sphingomonadales</taxon>
        <taxon>Sphingomonadaceae</taxon>
        <taxon>Alterisphingorhabdus (ex Yan et al. 2024)</taxon>
    </lineage>
</organism>
<dbReference type="AlphaFoldDB" id="A0AA97F9Z2"/>
<keyword evidence="5 6" id="KW-0949">S-adenosyl-L-methionine</keyword>
<protein>
    <recommendedName>
        <fullName evidence="6">Ribosomal RNA small subunit methyltransferase G</fullName>
        <ecNumber evidence="6">2.1.1.170</ecNumber>
    </recommendedName>
    <alternativeName>
        <fullName evidence="6">16S rRNA 7-methylguanosine methyltransferase</fullName>
        <shortName evidence="6">16S rRNA m7G methyltransferase</shortName>
    </alternativeName>
</protein>
<evidence type="ECO:0000256" key="4">
    <source>
        <dbReference type="ARBA" id="ARBA00022679"/>
    </source>
</evidence>
<feature type="binding site" evidence="6">
    <location>
        <position position="56"/>
    </location>
    <ligand>
        <name>S-adenosyl-L-methionine</name>
        <dbReference type="ChEBI" id="CHEBI:59789"/>
    </ligand>
</feature>
<feature type="binding site" evidence="6">
    <location>
        <position position="121"/>
    </location>
    <ligand>
        <name>S-adenosyl-L-methionine</name>
        <dbReference type="ChEBI" id="CHEBI:59789"/>
    </ligand>
</feature>
<dbReference type="EC" id="2.1.1.170" evidence="6"/>